<dbReference type="RefSeq" id="WP_163935516.1">
    <property type="nucleotide sequence ID" value="NZ_BMQU01000015.1"/>
</dbReference>
<accession>A0A6I5RQW9</accession>
<dbReference type="AlphaFoldDB" id="A0A6I5RQW9"/>
<organism evidence="1 2">
    <name type="scientific">Pseudomonas laurentiana</name>
    <dbReference type="NCBI Taxonomy" id="2364649"/>
    <lineage>
        <taxon>Bacteria</taxon>
        <taxon>Pseudomonadati</taxon>
        <taxon>Pseudomonadota</taxon>
        <taxon>Gammaproteobacteria</taxon>
        <taxon>Pseudomonadales</taxon>
        <taxon>Pseudomonadaceae</taxon>
        <taxon>Pseudomonas</taxon>
    </lineage>
</organism>
<sequence length="188" mass="21140">MSSSQDEVIAFLSCPGSYPGPEQPVTCIESHGSRVFLHADRAYKLKLAVAYAELNFLTLKRREHACRAELRLNSRTAPDLYLRLCPITRQADGRLAFDGDGHVMDWLVVMRRFPQKALFDRMAVEGRLSEPLIHELGAEIARFHASAEVRQQDPALRQLKADKARQLLRQAQGYLSHESPLLGVTTAC</sequence>
<dbReference type="Proteomes" id="UP000471751">
    <property type="component" value="Unassembled WGS sequence"/>
</dbReference>
<protein>
    <recommendedName>
        <fullName evidence="3">Aminoglycoside phosphotransferase</fullName>
    </recommendedName>
</protein>
<name>A0A6I5RQW9_9PSED</name>
<dbReference type="EMBL" id="JAAHBT010000095">
    <property type="protein sequence ID" value="NES10049.1"/>
    <property type="molecule type" value="Genomic_DNA"/>
</dbReference>
<evidence type="ECO:0008006" key="3">
    <source>
        <dbReference type="Google" id="ProtNLM"/>
    </source>
</evidence>
<keyword evidence="2" id="KW-1185">Reference proteome</keyword>
<dbReference type="SUPFAM" id="SSF56112">
    <property type="entry name" value="Protein kinase-like (PK-like)"/>
    <property type="match status" value="1"/>
</dbReference>
<evidence type="ECO:0000313" key="2">
    <source>
        <dbReference type="Proteomes" id="UP000471751"/>
    </source>
</evidence>
<comment type="caution">
    <text evidence="1">The sequence shown here is derived from an EMBL/GenBank/DDBJ whole genome shotgun (WGS) entry which is preliminary data.</text>
</comment>
<proteinExistence type="predicted"/>
<evidence type="ECO:0000313" key="1">
    <source>
        <dbReference type="EMBL" id="NES10049.1"/>
    </source>
</evidence>
<gene>
    <name evidence="1" type="ORF">G3O07_10350</name>
</gene>
<reference evidence="1 2" key="1">
    <citation type="submission" date="2020-02" db="EMBL/GenBank/DDBJ databases">
        <title>Broccoli isolated Pseudomonas sp.</title>
        <authorList>
            <person name="Fujikawa T."/>
            <person name="Sawada H."/>
        </authorList>
    </citation>
    <scope>NUCLEOTIDE SEQUENCE [LARGE SCALE GENOMIC DNA]</scope>
    <source>
        <strain evidence="1 2">JCM 32154</strain>
    </source>
</reference>
<dbReference type="InterPro" id="IPR011009">
    <property type="entry name" value="Kinase-like_dom_sf"/>
</dbReference>